<dbReference type="EC" id="6.3.3.2" evidence="5"/>
<evidence type="ECO:0000256" key="2">
    <source>
        <dbReference type="ARBA" id="ARBA00022741"/>
    </source>
</evidence>
<dbReference type="EMBL" id="CP040396">
    <property type="protein sequence ID" value="QCT04042.1"/>
    <property type="molecule type" value="Genomic_DNA"/>
</dbReference>
<dbReference type="PANTHER" id="PTHR23407">
    <property type="entry name" value="ATPASE INHIBITOR/5-FORMYLTETRAHYDROFOLATE CYCLO-LIGASE"/>
    <property type="match status" value="1"/>
</dbReference>
<keyword evidence="7" id="KW-1185">Reference proteome</keyword>
<feature type="binding site" evidence="4">
    <location>
        <position position="40"/>
    </location>
    <ligand>
        <name>substrate</name>
    </ligand>
</feature>
<organism evidence="6 7">
    <name type="scientific">Paenibacillus algicola</name>
    <dbReference type="NCBI Taxonomy" id="2565926"/>
    <lineage>
        <taxon>Bacteria</taxon>
        <taxon>Bacillati</taxon>
        <taxon>Bacillota</taxon>
        <taxon>Bacilli</taxon>
        <taxon>Bacillales</taxon>
        <taxon>Paenibacillaceae</taxon>
        <taxon>Paenibacillus</taxon>
    </lineage>
</organism>
<comment type="cofactor">
    <cofactor evidence="5">
        <name>Mg(2+)</name>
        <dbReference type="ChEBI" id="CHEBI:18420"/>
    </cofactor>
</comment>
<sequence length="198" mass="22083">MKGIRDSLSPETRDRLSRQASDLAVECMKQYRFASMLIYLPFRSELDTWPIIQWAWSSGVQVIVPRSQRGSREMELYDLTPEASLAAGSYGIPEPDPKTAVKYGPGQVPEVIWVPGLAFDAYGGRLGYGGGYFDTLRSRLDGEAQAAGRQPRWIGIGFQEQVIPQVPMEIHDLRLDGLVTDQGWMKFETGTGEPYHGA</sequence>
<dbReference type="Gene3D" id="3.40.50.10420">
    <property type="entry name" value="NagB/RpiA/CoA transferase-like"/>
    <property type="match status" value="1"/>
</dbReference>
<dbReference type="GO" id="GO:0005524">
    <property type="term" value="F:ATP binding"/>
    <property type="evidence" value="ECO:0007669"/>
    <property type="project" value="UniProtKB-KW"/>
</dbReference>
<keyword evidence="6" id="KW-0436">Ligase</keyword>
<reference evidence="6 7" key="1">
    <citation type="submission" date="2019-05" db="EMBL/GenBank/DDBJ databases">
        <authorList>
            <person name="Chen C."/>
        </authorList>
    </citation>
    <scope>NUCLEOTIDE SEQUENCE [LARGE SCALE GENOMIC DNA]</scope>
    <source>
        <strain evidence="6 7">HB172198</strain>
    </source>
</reference>
<evidence type="ECO:0000256" key="3">
    <source>
        <dbReference type="ARBA" id="ARBA00022840"/>
    </source>
</evidence>
<dbReference type="NCBIfam" id="TIGR02727">
    <property type="entry name" value="MTHFS_bact"/>
    <property type="match status" value="1"/>
</dbReference>
<dbReference type="Proteomes" id="UP000300879">
    <property type="component" value="Chromosome"/>
</dbReference>
<dbReference type="GO" id="GO:0035999">
    <property type="term" value="P:tetrahydrofolate interconversion"/>
    <property type="evidence" value="ECO:0007669"/>
    <property type="project" value="TreeGrafter"/>
</dbReference>
<evidence type="ECO:0000256" key="1">
    <source>
        <dbReference type="ARBA" id="ARBA00010638"/>
    </source>
</evidence>
<dbReference type="InterPro" id="IPR024185">
    <property type="entry name" value="FTHF_cligase-like_sf"/>
</dbReference>
<dbReference type="InterPro" id="IPR002698">
    <property type="entry name" value="FTHF_cligase"/>
</dbReference>
<dbReference type="KEGG" id="palo:E6C60_3331"/>
<dbReference type="PANTHER" id="PTHR23407:SF1">
    <property type="entry name" value="5-FORMYLTETRAHYDROFOLATE CYCLO-LIGASE"/>
    <property type="match status" value="1"/>
</dbReference>
<protein>
    <recommendedName>
        <fullName evidence="5">5-formyltetrahydrofolate cyclo-ligase</fullName>
        <ecNumber evidence="5">6.3.3.2</ecNumber>
    </recommendedName>
</protein>
<evidence type="ECO:0000256" key="5">
    <source>
        <dbReference type="RuleBase" id="RU361279"/>
    </source>
</evidence>
<dbReference type="OrthoDB" id="9801938at2"/>
<dbReference type="InterPro" id="IPR037171">
    <property type="entry name" value="NagB/RpiA_transferase-like"/>
</dbReference>
<keyword evidence="2 5" id="KW-0547">Nucleotide-binding</keyword>
<dbReference type="PIRSF" id="PIRSF006806">
    <property type="entry name" value="FTHF_cligase"/>
    <property type="match status" value="1"/>
</dbReference>
<dbReference type="Pfam" id="PF01812">
    <property type="entry name" value="5-FTHF_cyc-lig"/>
    <property type="match status" value="1"/>
</dbReference>
<name>A0A4P8XMM0_9BACL</name>
<evidence type="ECO:0000313" key="7">
    <source>
        <dbReference type="Proteomes" id="UP000300879"/>
    </source>
</evidence>
<keyword evidence="5" id="KW-0479">Metal-binding</keyword>
<comment type="similarity">
    <text evidence="1 5">Belongs to the 5-formyltetrahydrofolate cyclo-ligase family.</text>
</comment>
<keyword evidence="3 5" id="KW-0067">ATP-binding</keyword>
<dbReference type="GO" id="GO:0046872">
    <property type="term" value="F:metal ion binding"/>
    <property type="evidence" value="ECO:0007669"/>
    <property type="project" value="UniProtKB-KW"/>
</dbReference>
<feature type="binding site" evidence="4">
    <location>
        <position position="45"/>
    </location>
    <ligand>
        <name>substrate</name>
    </ligand>
</feature>
<dbReference type="GO" id="GO:0030272">
    <property type="term" value="F:5-formyltetrahydrofolate cyclo-ligase activity"/>
    <property type="evidence" value="ECO:0007669"/>
    <property type="project" value="UniProtKB-EC"/>
</dbReference>
<evidence type="ECO:0000256" key="4">
    <source>
        <dbReference type="PIRSR" id="PIRSR006806-1"/>
    </source>
</evidence>
<dbReference type="AlphaFoldDB" id="A0A4P8XMM0"/>
<comment type="catalytic activity">
    <reaction evidence="5">
        <text>(6S)-5-formyl-5,6,7,8-tetrahydrofolate + ATP = (6R)-5,10-methenyltetrahydrofolate + ADP + phosphate</text>
        <dbReference type="Rhea" id="RHEA:10488"/>
        <dbReference type="ChEBI" id="CHEBI:30616"/>
        <dbReference type="ChEBI" id="CHEBI:43474"/>
        <dbReference type="ChEBI" id="CHEBI:57455"/>
        <dbReference type="ChEBI" id="CHEBI:57457"/>
        <dbReference type="ChEBI" id="CHEBI:456216"/>
        <dbReference type="EC" id="6.3.3.2"/>
    </reaction>
</comment>
<keyword evidence="5" id="KW-0460">Magnesium</keyword>
<dbReference type="SUPFAM" id="SSF100950">
    <property type="entry name" value="NagB/RpiA/CoA transferase-like"/>
    <property type="match status" value="1"/>
</dbReference>
<accession>A0A4P8XMM0</accession>
<gene>
    <name evidence="6" type="ORF">E6C60_3331</name>
</gene>
<evidence type="ECO:0000313" key="6">
    <source>
        <dbReference type="EMBL" id="QCT04042.1"/>
    </source>
</evidence>
<dbReference type="GO" id="GO:0009396">
    <property type="term" value="P:folic acid-containing compound biosynthetic process"/>
    <property type="evidence" value="ECO:0007669"/>
    <property type="project" value="TreeGrafter"/>
</dbReference>
<proteinExistence type="inferred from homology"/>